<proteinExistence type="predicted"/>
<sequence length="66" mass="7179">MIYTFPGIAGCCVKSMTDGNIISVNGDVEFPIASTIKIPILLQLLVLDEKGELDINELIDITPEMI</sequence>
<feature type="domain" description="Beta-lactamase class A catalytic" evidence="1">
    <location>
        <begin position="11"/>
        <end position="64"/>
    </location>
</feature>
<protein>
    <recommendedName>
        <fullName evidence="1">Beta-lactamase class A catalytic domain-containing protein</fullName>
    </recommendedName>
</protein>
<dbReference type="Pfam" id="PF13354">
    <property type="entry name" value="Beta-lactamase2"/>
    <property type="match status" value="1"/>
</dbReference>
<dbReference type="InterPro" id="IPR045155">
    <property type="entry name" value="Beta-lactam_cat"/>
</dbReference>
<dbReference type="InterPro" id="IPR012338">
    <property type="entry name" value="Beta-lactam/transpept-like"/>
</dbReference>
<evidence type="ECO:0000313" key="2">
    <source>
        <dbReference type="EMBL" id="SVC16242.1"/>
    </source>
</evidence>
<gene>
    <name evidence="2" type="ORF">METZ01_LOCUS269096</name>
</gene>
<dbReference type="SUPFAM" id="SSF56601">
    <property type="entry name" value="beta-lactamase/transpeptidase-like"/>
    <property type="match status" value="1"/>
</dbReference>
<dbReference type="GO" id="GO:0008800">
    <property type="term" value="F:beta-lactamase activity"/>
    <property type="evidence" value="ECO:0007669"/>
    <property type="project" value="InterPro"/>
</dbReference>
<accession>A0A382JY35</accession>
<feature type="non-terminal residue" evidence="2">
    <location>
        <position position="66"/>
    </location>
</feature>
<reference evidence="2" key="1">
    <citation type="submission" date="2018-05" db="EMBL/GenBank/DDBJ databases">
        <authorList>
            <person name="Lanie J.A."/>
            <person name="Ng W.-L."/>
            <person name="Kazmierczak K.M."/>
            <person name="Andrzejewski T.M."/>
            <person name="Davidsen T.M."/>
            <person name="Wayne K.J."/>
            <person name="Tettelin H."/>
            <person name="Glass J.I."/>
            <person name="Rusch D."/>
            <person name="Podicherti R."/>
            <person name="Tsui H.-C.T."/>
            <person name="Winkler M.E."/>
        </authorList>
    </citation>
    <scope>NUCLEOTIDE SEQUENCE</scope>
</reference>
<organism evidence="2">
    <name type="scientific">marine metagenome</name>
    <dbReference type="NCBI Taxonomy" id="408172"/>
    <lineage>
        <taxon>unclassified sequences</taxon>
        <taxon>metagenomes</taxon>
        <taxon>ecological metagenomes</taxon>
    </lineage>
</organism>
<dbReference type="GO" id="GO:0030655">
    <property type="term" value="P:beta-lactam antibiotic catabolic process"/>
    <property type="evidence" value="ECO:0007669"/>
    <property type="project" value="InterPro"/>
</dbReference>
<dbReference type="Gene3D" id="3.40.710.10">
    <property type="entry name" value="DD-peptidase/beta-lactamase superfamily"/>
    <property type="match status" value="1"/>
</dbReference>
<dbReference type="EMBL" id="UINC01076768">
    <property type="protein sequence ID" value="SVC16242.1"/>
    <property type="molecule type" value="Genomic_DNA"/>
</dbReference>
<evidence type="ECO:0000259" key="1">
    <source>
        <dbReference type="Pfam" id="PF13354"/>
    </source>
</evidence>
<dbReference type="AlphaFoldDB" id="A0A382JY35"/>
<name>A0A382JY35_9ZZZZ</name>